<name>A0A8I2KIT7_RHILV</name>
<proteinExistence type="predicted"/>
<dbReference type="EMBL" id="WIEZ01000015">
    <property type="protein sequence ID" value="NKM48269.1"/>
    <property type="molecule type" value="Genomic_DNA"/>
</dbReference>
<dbReference type="PANTHER" id="PTHR45458">
    <property type="entry name" value="SHORT-CHAIN DEHYDROGENASE/REDUCTASE SDR"/>
    <property type="match status" value="1"/>
</dbReference>
<dbReference type="SUPFAM" id="SSF51735">
    <property type="entry name" value="NAD(P)-binding Rossmann-fold domains"/>
    <property type="match status" value="1"/>
</dbReference>
<dbReference type="Pfam" id="PF00106">
    <property type="entry name" value="adh_short"/>
    <property type="match status" value="1"/>
</dbReference>
<accession>A0A8I2KIT7</accession>
<dbReference type="PANTHER" id="PTHR45458:SF1">
    <property type="entry name" value="SHORT CHAIN DEHYDROGENASE"/>
    <property type="match status" value="1"/>
</dbReference>
<dbReference type="PRINTS" id="PR00081">
    <property type="entry name" value="GDHRDH"/>
</dbReference>
<dbReference type="AlphaFoldDB" id="A0A8I2KIT7"/>
<dbReference type="InterPro" id="IPR036291">
    <property type="entry name" value="NAD(P)-bd_dom_sf"/>
</dbReference>
<evidence type="ECO:0000313" key="2">
    <source>
        <dbReference type="Proteomes" id="UP000662259"/>
    </source>
</evidence>
<reference evidence="1" key="1">
    <citation type="submission" date="2019-10" db="EMBL/GenBank/DDBJ databases">
        <title>Rhizobium leguminosarum symbiovar viciae collection.</title>
        <authorList>
            <person name="Boivin S."/>
            <person name="Lepetit M."/>
        </authorList>
    </citation>
    <scope>NUCLEOTIDE SEQUENCE</scope>
    <source>
        <strain evidence="1">L143</strain>
    </source>
</reference>
<dbReference type="Proteomes" id="UP000662259">
    <property type="component" value="Unassembled WGS sequence"/>
</dbReference>
<dbReference type="InterPro" id="IPR002347">
    <property type="entry name" value="SDR_fam"/>
</dbReference>
<dbReference type="RefSeq" id="WP_113541612.1">
    <property type="nucleotide sequence ID" value="NZ_WIEC01000010.1"/>
</dbReference>
<dbReference type="Gene3D" id="3.40.50.720">
    <property type="entry name" value="NAD(P)-binding Rossmann-like Domain"/>
    <property type="match status" value="1"/>
</dbReference>
<protein>
    <submittedName>
        <fullName evidence="1">SDR family NAD(P)-dependent oxidoreductase</fullName>
    </submittedName>
</protein>
<organism evidence="1 2">
    <name type="scientific">Rhizobium leguminosarum bv. viciae</name>
    <dbReference type="NCBI Taxonomy" id="387"/>
    <lineage>
        <taxon>Bacteria</taxon>
        <taxon>Pseudomonadati</taxon>
        <taxon>Pseudomonadota</taxon>
        <taxon>Alphaproteobacteria</taxon>
        <taxon>Hyphomicrobiales</taxon>
        <taxon>Rhizobiaceae</taxon>
        <taxon>Rhizobium/Agrobacterium group</taxon>
        <taxon>Rhizobium</taxon>
    </lineage>
</organism>
<dbReference type="InterPro" id="IPR052184">
    <property type="entry name" value="SDR_enzymes"/>
</dbReference>
<dbReference type="GO" id="GO:0016616">
    <property type="term" value="F:oxidoreductase activity, acting on the CH-OH group of donors, NAD or NADP as acceptor"/>
    <property type="evidence" value="ECO:0007669"/>
    <property type="project" value="TreeGrafter"/>
</dbReference>
<gene>
    <name evidence="1" type="ORF">GFL91_25530</name>
</gene>
<sequence>MNSLSSPTVLVVGASRGIGLALVHALSTQGYNVIATSRDGTQRSGDALWLPLELNDPQSRQSLVSSVHLAGVESVVVSAGVMPKDVDETLNKQAIVDLFLTNTASPVALGQELAGMHHFSLKHLMFLGSVMGSVELNSVGDHWLYRASKAALTSAARSLSVRNPNVRVTVAHPGWVKTDMGGEEADIEVEVSAAGLSALIGSKSPGSSFTFCNYLGETIPY</sequence>
<evidence type="ECO:0000313" key="1">
    <source>
        <dbReference type="EMBL" id="NKM48269.1"/>
    </source>
</evidence>
<comment type="caution">
    <text evidence="1">The sequence shown here is derived from an EMBL/GenBank/DDBJ whole genome shotgun (WGS) entry which is preliminary data.</text>
</comment>